<proteinExistence type="predicted"/>
<gene>
    <name evidence="1" type="ORF">O6H91_10G091100</name>
</gene>
<sequence>MWRNFFKTWLCKMNSHNHLVMSSKFAGRTEGLRKFPAISLSGWRIPKILAPKKAINKRFSPCANSFYGCARETLPKFSKNFNQNFSLHLPSTLSNVFTQAHTRGHFNCHVTPWRQVGSQNPFLSDLLSYASSQPNLVTIPDLAAKIEFTQDFSTKLSVHLPACTQ</sequence>
<reference evidence="2" key="1">
    <citation type="journal article" date="2024" name="Proc. Natl. Acad. Sci. U.S.A.">
        <title>Extraordinary preservation of gene collinearity over three hundred million years revealed in homosporous lycophytes.</title>
        <authorList>
            <person name="Li C."/>
            <person name="Wickell D."/>
            <person name="Kuo L.Y."/>
            <person name="Chen X."/>
            <person name="Nie B."/>
            <person name="Liao X."/>
            <person name="Peng D."/>
            <person name="Ji J."/>
            <person name="Jenkins J."/>
            <person name="Williams M."/>
            <person name="Shu S."/>
            <person name="Plott C."/>
            <person name="Barry K."/>
            <person name="Rajasekar S."/>
            <person name="Grimwood J."/>
            <person name="Han X."/>
            <person name="Sun S."/>
            <person name="Hou Z."/>
            <person name="He W."/>
            <person name="Dai G."/>
            <person name="Sun C."/>
            <person name="Schmutz J."/>
            <person name="Leebens-Mack J.H."/>
            <person name="Li F.W."/>
            <person name="Wang L."/>
        </authorList>
    </citation>
    <scope>NUCLEOTIDE SEQUENCE [LARGE SCALE GENOMIC DNA]</scope>
    <source>
        <strain evidence="2">cv. PW_Plant_1</strain>
    </source>
</reference>
<organism evidence="1 2">
    <name type="scientific">Diphasiastrum complanatum</name>
    <name type="common">Issler's clubmoss</name>
    <name type="synonym">Lycopodium complanatum</name>
    <dbReference type="NCBI Taxonomy" id="34168"/>
    <lineage>
        <taxon>Eukaryota</taxon>
        <taxon>Viridiplantae</taxon>
        <taxon>Streptophyta</taxon>
        <taxon>Embryophyta</taxon>
        <taxon>Tracheophyta</taxon>
        <taxon>Lycopodiopsida</taxon>
        <taxon>Lycopodiales</taxon>
        <taxon>Lycopodiaceae</taxon>
        <taxon>Lycopodioideae</taxon>
        <taxon>Diphasiastrum</taxon>
    </lineage>
</organism>
<name>A0ACC2CJG9_DIPCM</name>
<evidence type="ECO:0000313" key="2">
    <source>
        <dbReference type="Proteomes" id="UP001162992"/>
    </source>
</evidence>
<accession>A0ACC2CJG9</accession>
<dbReference type="Proteomes" id="UP001162992">
    <property type="component" value="Chromosome 10"/>
</dbReference>
<dbReference type="EMBL" id="CM055101">
    <property type="protein sequence ID" value="KAJ7542133.1"/>
    <property type="molecule type" value="Genomic_DNA"/>
</dbReference>
<keyword evidence="2" id="KW-1185">Reference proteome</keyword>
<evidence type="ECO:0000313" key="1">
    <source>
        <dbReference type="EMBL" id="KAJ7542133.1"/>
    </source>
</evidence>
<protein>
    <submittedName>
        <fullName evidence="1">Uncharacterized protein</fullName>
    </submittedName>
</protein>
<comment type="caution">
    <text evidence="1">The sequence shown here is derived from an EMBL/GenBank/DDBJ whole genome shotgun (WGS) entry which is preliminary data.</text>
</comment>